<feature type="transmembrane region" description="Helical" evidence="2">
    <location>
        <begin position="99"/>
        <end position="123"/>
    </location>
</feature>
<dbReference type="Pfam" id="PF11181">
    <property type="entry name" value="YflT"/>
    <property type="match status" value="1"/>
</dbReference>
<organism evidence="4 5">
    <name type="scientific">Brachybacterium nesterenkovii</name>
    <dbReference type="NCBI Taxonomy" id="47847"/>
    <lineage>
        <taxon>Bacteria</taxon>
        <taxon>Bacillati</taxon>
        <taxon>Actinomycetota</taxon>
        <taxon>Actinomycetes</taxon>
        <taxon>Micrococcales</taxon>
        <taxon>Dermabacteraceae</taxon>
        <taxon>Brachybacterium</taxon>
    </lineage>
</organism>
<evidence type="ECO:0000313" key="5">
    <source>
        <dbReference type="Proteomes" id="UP000195981"/>
    </source>
</evidence>
<reference evidence="4 5" key="1">
    <citation type="submission" date="2017-02" db="EMBL/GenBank/DDBJ databases">
        <authorList>
            <person name="Peterson S.W."/>
        </authorList>
    </citation>
    <scope>NUCLEOTIDE SEQUENCE [LARGE SCALE GENOMIC DNA]</scope>
    <source>
        <strain evidence="4 5">CIP104813</strain>
    </source>
</reference>
<proteinExistence type="predicted"/>
<dbReference type="EMBL" id="FWFG01000116">
    <property type="protein sequence ID" value="SLM95780.1"/>
    <property type="molecule type" value="Genomic_DNA"/>
</dbReference>
<dbReference type="InterPro" id="IPR025889">
    <property type="entry name" value="GSP17M-like_dom"/>
</dbReference>
<accession>A0A1X6X9J6</accession>
<evidence type="ECO:0000313" key="4">
    <source>
        <dbReference type="EMBL" id="SLM95780.1"/>
    </source>
</evidence>
<evidence type="ECO:0000256" key="1">
    <source>
        <dbReference type="SAM" id="MobiDB-lite"/>
    </source>
</evidence>
<keyword evidence="2 4" id="KW-0812">Transmembrane</keyword>
<evidence type="ECO:0000256" key="2">
    <source>
        <dbReference type="SAM" id="Phobius"/>
    </source>
</evidence>
<dbReference type="Proteomes" id="UP000195981">
    <property type="component" value="Unassembled WGS sequence"/>
</dbReference>
<keyword evidence="2" id="KW-0472">Membrane</keyword>
<feature type="compositionally biased region" description="Basic and acidic residues" evidence="1">
    <location>
        <begin position="201"/>
        <end position="215"/>
    </location>
</feature>
<sequence length="215" mass="23031">MSSPRTTDSPLDNQLFRLRFPRSLGTYASYADVQAVVDALADEDFAVENTMIVGTDLRLVERVTGRRSWGRVIGGGILSGAWMGLFIGLLFSMLSEQALTTLVSSVVLGIVFFTVWAAIGYALSSGRRDFTSTTATIPMQYELLVEHSVAEEARRLLAAAGPSLPRPVTSPGGAGAPEQAASSSPRPAFGGRASYGQPAPERTEPPRAQDPRRED</sequence>
<feature type="region of interest" description="Disordered" evidence="1">
    <location>
        <begin position="161"/>
        <end position="215"/>
    </location>
</feature>
<feature type="transmembrane region" description="Helical" evidence="2">
    <location>
        <begin position="72"/>
        <end position="93"/>
    </location>
</feature>
<protein>
    <submittedName>
        <fullName evidence="4">PROBABLE TRANSMEMBRANE PROTEIN</fullName>
    </submittedName>
</protein>
<keyword evidence="2" id="KW-1133">Transmembrane helix</keyword>
<dbReference type="RefSeq" id="WP_200810255.1">
    <property type="nucleotide sequence ID" value="NZ_FWFG01000116.1"/>
</dbReference>
<feature type="domain" description="General stress protein 17M-like" evidence="3">
    <location>
        <begin position="23"/>
        <end position="105"/>
    </location>
</feature>
<evidence type="ECO:0000259" key="3">
    <source>
        <dbReference type="Pfam" id="PF11181"/>
    </source>
</evidence>
<gene>
    <name evidence="4" type="ORF">FM110_13355</name>
</gene>
<name>A0A1X6X9J6_9MICO</name>
<keyword evidence="5" id="KW-1185">Reference proteome</keyword>
<dbReference type="AlphaFoldDB" id="A0A1X6X9J6"/>